<dbReference type="CDD" id="cd06173">
    <property type="entry name" value="MFS_MefA_like"/>
    <property type="match status" value="1"/>
</dbReference>
<dbReference type="AlphaFoldDB" id="A0A2M7GA62"/>
<evidence type="ECO:0000256" key="2">
    <source>
        <dbReference type="ARBA" id="ARBA00022448"/>
    </source>
</evidence>
<feature type="transmembrane region" description="Helical" evidence="7">
    <location>
        <begin position="28"/>
        <end position="52"/>
    </location>
</feature>
<name>A0A2M7GA62_9BACT</name>
<comment type="subcellular location">
    <subcellularLocation>
        <location evidence="1">Cell membrane</location>
        <topology evidence="1">Multi-pass membrane protein</topology>
    </subcellularLocation>
</comment>
<dbReference type="PANTHER" id="PTHR43266">
    <property type="entry name" value="MACROLIDE-EFFLUX PROTEIN"/>
    <property type="match status" value="1"/>
</dbReference>
<feature type="transmembrane region" description="Helical" evidence="7">
    <location>
        <begin position="302"/>
        <end position="329"/>
    </location>
</feature>
<evidence type="ECO:0000256" key="4">
    <source>
        <dbReference type="ARBA" id="ARBA00022692"/>
    </source>
</evidence>
<organism evidence="9 10">
    <name type="scientific">bacterium (Candidatus Blackallbacteria) CG17_big_fil_post_rev_8_21_14_2_50_48_46</name>
    <dbReference type="NCBI Taxonomy" id="2014261"/>
    <lineage>
        <taxon>Bacteria</taxon>
        <taxon>Candidatus Blackallbacteria</taxon>
    </lineage>
</organism>
<accession>A0A2M7GA62</accession>
<dbReference type="PROSITE" id="PS50850">
    <property type="entry name" value="MFS"/>
    <property type="match status" value="1"/>
</dbReference>
<dbReference type="InterPro" id="IPR036259">
    <property type="entry name" value="MFS_trans_sf"/>
</dbReference>
<feature type="transmembrane region" description="Helical" evidence="7">
    <location>
        <begin position="235"/>
        <end position="259"/>
    </location>
</feature>
<dbReference type="Gene3D" id="1.20.1250.20">
    <property type="entry name" value="MFS general substrate transporter like domains"/>
    <property type="match status" value="1"/>
</dbReference>
<dbReference type="InterPro" id="IPR020846">
    <property type="entry name" value="MFS_dom"/>
</dbReference>
<dbReference type="GO" id="GO:0005886">
    <property type="term" value="C:plasma membrane"/>
    <property type="evidence" value="ECO:0007669"/>
    <property type="project" value="UniProtKB-SubCell"/>
</dbReference>
<keyword evidence="2" id="KW-0813">Transport</keyword>
<dbReference type="Proteomes" id="UP000231019">
    <property type="component" value="Unassembled WGS sequence"/>
</dbReference>
<dbReference type="PANTHER" id="PTHR43266:SF2">
    <property type="entry name" value="MAJOR FACILITATOR SUPERFAMILY (MFS) PROFILE DOMAIN-CONTAINING PROTEIN"/>
    <property type="match status" value="1"/>
</dbReference>
<feature type="transmembrane region" description="Helical" evidence="7">
    <location>
        <begin position="151"/>
        <end position="172"/>
    </location>
</feature>
<dbReference type="InterPro" id="IPR011701">
    <property type="entry name" value="MFS"/>
</dbReference>
<evidence type="ECO:0000256" key="7">
    <source>
        <dbReference type="SAM" id="Phobius"/>
    </source>
</evidence>
<evidence type="ECO:0000256" key="5">
    <source>
        <dbReference type="ARBA" id="ARBA00022989"/>
    </source>
</evidence>
<dbReference type="InterPro" id="IPR022324">
    <property type="entry name" value="Bacilysin_exporter_BacE_put"/>
</dbReference>
<evidence type="ECO:0000256" key="6">
    <source>
        <dbReference type="ARBA" id="ARBA00023136"/>
    </source>
</evidence>
<dbReference type="PRINTS" id="PR01988">
    <property type="entry name" value="EXPORTERBACE"/>
</dbReference>
<feature type="transmembrane region" description="Helical" evidence="7">
    <location>
        <begin position="90"/>
        <end position="112"/>
    </location>
</feature>
<sequence length="455" mass="49178">MRETEIPPTAAPRSSFRAVWRNQSFMRLWLGQVFSQLADKVILVYLIVLLVATGNTANSDISRLTLVFTIPAVLFGSLAGVFVDRWNKKWLMIISNALRGVFVLALPLALFFGDKGFLWIYAMTFLISTVTQFFAPAEIAMIPTLIERHNLLAANSLFTTTMLASVVIGFGVGDPILRMVGDHYGHLAIGGMYFVSAIFLVMVHPRFQPQEQKKSSSSVIQEMKEGFQFILKDQAILFSLLRLILLFSAFAALTILVIGFVEDVLRLEKRYFGYLLAVSGLGMGLGAGMVGRFGSAIGKERLIFTGFLSMGSVLTLLSNIHILSGALGFSSKAGRASGLEIAIALLLALLLGLTAAGIAVPLQTMLQEEIPEGMRGKVFGVQNMLINTALTLPMSLAGISADLVDNWFPGHGVEMIMTGVGLSLIMGGLLELIVVKKGGLQMATLEGAGHEKAAE</sequence>
<keyword evidence="6 7" id="KW-0472">Membrane</keyword>
<feature type="transmembrane region" description="Helical" evidence="7">
    <location>
        <begin position="64"/>
        <end position="83"/>
    </location>
</feature>
<feature type="transmembrane region" description="Helical" evidence="7">
    <location>
        <begin position="416"/>
        <end position="435"/>
    </location>
</feature>
<reference evidence="9 10" key="1">
    <citation type="submission" date="2017-09" db="EMBL/GenBank/DDBJ databases">
        <title>Depth-based differentiation of microbial function through sediment-hosted aquifers and enrichment of novel symbionts in the deep terrestrial subsurface.</title>
        <authorList>
            <person name="Probst A.J."/>
            <person name="Ladd B."/>
            <person name="Jarett J.K."/>
            <person name="Geller-Mcgrath D.E."/>
            <person name="Sieber C.M."/>
            <person name="Emerson J.B."/>
            <person name="Anantharaman K."/>
            <person name="Thomas B.C."/>
            <person name="Malmstrom R."/>
            <person name="Stieglmeier M."/>
            <person name="Klingl A."/>
            <person name="Woyke T."/>
            <person name="Ryan C.M."/>
            <person name="Banfield J.F."/>
        </authorList>
    </citation>
    <scope>NUCLEOTIDE SEQUENCE [LARGE SCALE GENOMIC DNA]</scope>
    <source>
        <strain evidence="9">CG17_big_fil_post_rev_8_21_14_2_50_48_46</strain>
    </source>
</reference>
<feature type="transmembrane region" description="Helical" evidence="7">
    <location>
        <begin position="184"/>
        <end position="203"/>
    </location>
</feature>
<keyword evidence="3" id="KW-1003">Cell membrane</keyword>
<dbReference type="EMBL" id="PFFQ01000006">
    <property type="protein sequence ID" value="PIW19026.1"/>
    <property type="molecule type" value="Genomic_DNA"/>
</dbReference>
<evidence type="ECO:0000259" key="8">
    <source>
        <dbReference type="PROSITE" id="PS50850"/>
    </source>
</evidence>
<comment type="caution">
    <text evidence="9">The sequence shown here is derived from an EMBL/GenBank/DDBJ whole genome shotgun (WGS) entry which is preliminary data.</text>
</comment>
<feature type="transmembrane region" description="Helical" evidence="7">
    <location>
        <begin position="271"/>
        <end position="290"/>
    </location>
</feature>
<keyword evidence="5 7" id="KW-1133">Transmembrane helix</keyword>
<feature type="transmembrane region" description="Helical" evidence="7">
    <location>
        <begin position="341"/>
        <end position="363"/>
    </location>
</feature>
<proteinExistence type="predicted"/>
<dbReference type="GO" id="GO:0022857">
    <property type="term" value="F:transmembrane transporter activity"/>
    <property type="evidence" value="ECO:0007669"/>
    <property type="project" value="InterPro"/>
</dbReference>
<evidence type="ECO:0000313" key="9">
    <source>
        <dbReference type="EMBL" id="PIW19026.1"/>
    </source>
</evidence>
<keyword evidence="4 7" id="KW-0812">Transmembrane</keyword>
<dbReference type="SUPFAM" id="SSF103473">
    <property type="entry name" value="MFS general substrate transporter"/>
    <property type="match status" value="1"/>
</dbReference>
<feature type="transmembrane region" description="Helical" evidence="7">
    <location>
        <begin position="118"/>
        <end position="139"/>
    </location>
</feature>
<evidence type="ECO:0000256" key="1">
    <source>
        <dbReference type="ARBA" id="ARBA00004651"/>
    </source>
</evidence>
<feature type="transmembrane region" description="Helical" evidence="7">
    <location>
        <begin position="384"/>
        <end position="404"/>
    </location>
</feature>
<feature type="domain" description="Major facilitator superfamily (MFS) profile" evidence="8">
    <location>
        <begin position="24"/>
        <end position="439"/>
    </location>
</feature>
<evidence type="ECO:0000256" key="3">
    <source>
        <dbReference type="ARBA" id="ARBA00022475"/>
    </source>
</evidence>
<evidence type="ECO:0000313" key="10">
    <source>
        <dbReference type="Proteomes" id="UP000231019"/>
    </source>
</evidence>
<protein>
    <submittedName>
        <fullName evidence="9">Arabinose efflux permease</fullName>
    </submittedName>
</protein>
<dbReference type="Pfam" id="PF07690">
    <property type="entry name" value="MFS_1"/>
    <property type="match status" value="1"/>
</dbReference>
<gene>
    <name evidence="9" type="ORF">COW36_02640</name>
</gene>